<gene>
    <name evidence="9" type="ORF">HUG20_11430</name>
</gene>
<proteinExistence type="inferred from homology"/>
<dbReference type="PANTHER" id="PTHR30576:SF0">
    <property type="entry name" value="UNDECAPRENYL-PHOSPHATE N-ACETYLGALACTOSAMINYL 1-PHOSPHATE TRANSFERASE-RELATED"/>
    <property type="match status" value="1"/>
</dbReference>
<evidence type="ECO:0000256" key="2">
    <source>
        <dbReference type="ARBA" id="ARBA00006464"/>
    </source>
</evidence>
<sequence length="207" mass="23808">MKHSIKRLLDVMTAVIILLILSPFLLIIALMIKVDSQGSVFFSQPRIGQHAQTFNIIKFRTMVTNAENQGLGLKTAENDLRITKVGKYLRKLSLDEIPQLFNVLKGEMSLIGPRPAPVHHLDTYSDKEKKRLNMRPGITGWAQVNGRNVLTWPERIEKDIWYVENYSLWLDVKILFRTLKVILLSEGVYSGRNDTVVDESNKDKYQK</sequence>
<dbReference type="RefSeq" id="WP_200084815.1">
    <property type="nucleotide sequence ID" value="NZ_CP054706.1"/>
</dbReference>
<dbReference type="Proteomes" id="UP000595349">
    <property type="component" value="Chromosome"/>
</dbReference>
<reference evidence="9 10" key="1">
    <citation type="submission" date="2020-06" db="EMBL/GenBank/DDBJ databases">
        <title>Genomic analysis of Salicibibacter sp. NKC21-4.</title>
        <authorList>
            <person name="Oh Y.J."/>
        </authorList>
    </citation>
    <scope>NUCLEOTIDE SEQUENCE [LARGE SCALE GENOMIC DNA]</scope>
    <source>
        <strain evidence="9 10">NKC21-4</strain>
    </source>
</reference>
<feature type="domain" description="Bacterial sugar transferase" evidence="8">
    <location>
        <begin position="6"/>
        <end position="183"/>
    </location>
</feature>
<dbReference type="GO" id="GO:0016020">
    <property type="term" value="C:membrane"/>
    <property type="evidence" value="ECO:0007669"/>
    <property type="project" value="UniProtKB-SubCell"/>
</dbReference>
<keyword evidence="6 7" id="KW-0472">Membrane</keyword>
<comment type="similarity">
    <text evidence="2">Belongs to the bacterial sugar transferase family.</text>
</comment>
<dbReference type="Pfam" id="PF02397">
    <property type="entry name" value="Bac_transf"/>
    <property type="match status" value="1"/>
</dbReference>
<evidence type="ECO:0000256" key="3">
    <source>
        <dbReference type="ARBA" id="ARBA00022679"/>
    </source>
</evidence>
<evidence type="ECO:0000256" key="4">
    <source>
        <dbReference type="ARBA" id="ARBA00022692"/>
    </source>
</evidence>
<evidence type="ECO:0000313" key="10">
    <source>
        <dbReference type="Proteomes" id="UP000595349"/>
    </source>
</evidence>
<organism evidence="9 10">
    <name type="scientific">Salicibibacter cibi</name>
    <dbReference type="NCBI Taxonomy" id="2743001"/>
    <lineage>
        <taxon>Bacteria</taxon>
        <taxon>Bacillati</taxon>
        <taxon>Bacillota</taxon>
        <taxon>Bacilli</taxon>
        <taxon>Bacillales</taxon>
        <taxon>Bacillaceae</taxon>
        <taxon>Salicibibacter</taxon>
    </lineage>
</organism>
<comment type="subcellular location">
    <subcellularLocation>
        <location evidence="1">Membrane</location>
        <topology evidence="1">Multi-pass membrane protein</topology>
    </subcellularLocation>
</comment>
<dbReference type="GO" id="GO:0016780">
    <property type="term" value="F:phosphotransferase activity, for other substituted phosphate groups"/>
    <property type="evidence" value="ECO:0007669"/>
    <property type="project" value="TreeGrafter"/>
</dbReference>
<keyword evidence="10" id="KW-1185">Reference proteome</keyword>
<keyword evidence="5 7" id="KW-1133">Transmembrane helix</keyword>
<dbReference type="PANTHER" id="PTHR30576">
    <property type="entry name" value="COLANIC BIOSYNTHESIS UDP-GLUCOSE LIPID CARRIER TRANSFERASE"/>
    <property type="match status" value="1"/>
</dbReference>
<dbReference type="InterPro" id="IPR017475">
    <property type="entry name" value="EPS_sugar_tfrase"/>
</dbReference>
<feature type="transmembrane region" description="Helical" evidence="7">
    <location>
        <begin position="12"/>
        <end position="32"/>
    </location>
</feature>
<dbReference type="NCBIfam" id="TIGR03025">
    <property type="entry name" value="EPS_sugtrans"/>
    <property type="match status" value="1"/>
</dbReference>
<evidence type="ECO:0000313" key="9">
    <source>
        <dbReference type="EMBL" id="QQK80443.1"/>
    </source>
</evidence>
<accession>A0A7T6ZBK2</accession>
<dbReference type="AlphaFoldDB" id="A0A7T6ZBK2"/>
<keyword evidence="3 9" id="KW-0808">Transferase</keyword>
<evidence type="ECO:0000256" key="5">
    <source>
        <dbReference type="ARBA" id="ARBA00022989"/>
    </source>
</evidence>
<protein>
    <submittedName>
        <fullName evidence="9">Exopolysaccharide biosynthesis polyprenyl glycosylphosphotransferase</fullName>
    </submittedName>
</protein>
<dbReference type="EMBL" id="CP054706">
    <property type="protein sequence ID" value="QQK80443.1"/>
    <property type="molecule type" value="Genomic_DNA"/>
</dbReference>
<evidence type="ECO:0000256" key="1">
    <source>
        <dbReference type="ARBA" id="ARBA00004141"/>
    </source>
</evidence>
<evidence type="ECO:0000256" key="7">
    <source>
        <dbReference type="SAM" id="Phobius"/>
    </source>
</evidence>
<name>A0A7T6ZBK2_9BACI</name>
<keyword evidence="4 7" id="KW-0812">Transmembrane</keyword>
<evidence type="ECO:0000256" key="6">
    <source>
        <dbReference type="ARBA" id="ARBA00023136"/>
    </source>
</evidence>
<evidence type="ECO:0000259" key="8">
    <source>
        <dbReference type="Pfam" id="PF02397"/>
    </source>
</evidence>
<dbReference type="InterPro" id="IPR003362">
    <property type="entry name" value="Bact_transf"/>
</dbReference>
<dbReference type="KEGG" id="scib:HUG20_11430"/>